<name>A0A517QCW3_9PLAN</name>
<keyword evidence="1" id="KW-0472">Membrane</keyword>
<evidence type="ECO:0008006" key="4">
    <source>
        <dbReference type="Google" id="ProtNLM"/>
    </source>
</evidence>
<dbReference type="RefSeq" id="WP_145451545.1">
    <property type="nucleotide sequence ID" value="NZ_CP037421.1"/>
</dbReference>
<organism evidence="2 3">
    <name type="scientific">Gimesia panareensis</name>
    <dbReference type="NCBI Taxonomy" id="2527978"/>
    <lineage>
        <taxon>Bacteria</taxon>
        <taxon>Pseudomonadati</taxon>
        <taxon>Planctomycetota</taxon>
        <taxon>Planctomycetia</taxon>
        <taxon>Planctomycetales</taxon>
        <taxon>Planctomycetaceae</taxon>
        <taxon>Gimesia</taxon>
    </lineage>
</organism>
<keyword evidence="1" id="KW-0812">Transmembrane</keyword>
<gene>
    <name evidence="2" type="ORF">Enr10x_48330</name>
</gene>
<reference evidence="2 3" key="1">
    <citation type="submission" date="2019-03" db="EMBL/GenBank/DDBJ databases">
        <title>Deep-cultivation of Planctomycetes and their phenomic and genomic characterization uncovers novel biology.</title>
        <authorList>
            <person name="Wiegand S."/>
            <person name="Jogler M."/>
            <person name="Boedeker C."/>
            <person name="Pinto D."/>
            <person name="Vollmers J."/>
            <person name="Rivas-Marin E."/>
            <person name="Kohn T."/>
            <person name="Peeters S.H."/>
            <person name="Heuer A."/>
            <person name="Rast P."/>
            <person name="Oberbeckmann S."/>
            <person name="Bunk B."/>
            <person name="Jeske O."/>
            <person name="Meyerdierks A."/>
            <person name="Storesund J.E."/>
            <person name="Kallscheuer N."/>
            <person name="Luecker S."/>
            <person name="Lage O.M."/>
            <person name="Pohl T."/>
            <person name="Merkel B.J."/>
            <person name="Hornburger P."/>
            <person name="Mueller R.-W."/>
            <person name="Bruemmer F."/>
            <person name="Labrenz M."/>
            <person name="Spormann A.M."/>
            <person name="Op den Camp H."/>
            <person name="Overmann J."/>
            <person name="Amann R."/>
            <person name="Jetten M.S.M."/>
            <person name="Mascher T."/>
            <person name="Medema M.H."/>
            <person name="Devos D.P."/>
            <person name="Kaster A.-K."/>
            <person name="Ovreas L."/>
            <person name="Rohde M."/>
            <person name="Galperin M.Y."/>
            <person name="Jogler C."/>
        </authorList>
    </citation>
    <scope>NUCLEOTIDE SEQUENCE [LARGE SCALE GENOMIC DNA]</scope>
    <source>
        <strain evidence="2 3">Enr10</strain>
    </source>
</reference>
<protein>
    <recommendedName>
        <fullName evidence="4">DUF3137 domain-containing protein</fullName>
    </recommendedName>
</protein>
<feature type="transmembrane region" description="Helical" evidence="1">
    <location>
        <begin position="55"/>
        <end position="74"/>
    </location>
</feature>
<dbReference type="AlphaFoldDB" id="A0A517QCW3"/>
<evidence type="ECO:0000256" key="1">
    <source>
        <dbReference type="SAM" id="Phobius"/>
    </source>
</evidence>
<proteinExistence type="predicted"/>
<sequence length="268" mass="30187">MKRLTDIPTAELLQRAERNAFEKGIAGAGFPLSLTLILVSWFLIFRYLVPSTIPGLLLCLLASILIPLIICWLTKFLSEWRDHSLINELNRRFGLWSIPQYIKYYRDQLQPGEIQCIFRAQALPGGCRYWARLTLDHEGNLLLKQSRSPRSISAFSTPAWSEVTTTEVTLTSEQKTSIQTLIHEATAQGNQKIQMENRIKDGFPAALAIILGDGSEPITIYYYLSLLEASSSENPRLELLKIFAFLTGDFGCTRRLGSEFNANSANSP</sequence>
<keyword evidence="1" id="KW-1133">Transmembrane helix</keyword>
<evidence type="ECO:0000313" key="2">
    <source>
        <dbReference type="EMBL" id="QDT29478.1"/>
    </source>
</evidence>
<evidence type="ECO:0000313" key="3">
    <source>
        <dbReference type="Proteomes" id="UP000315647"/>
    </source>
</evidence>
<accession>A0A517QCW3</accession>
<feature type="transmembrane region" description="Helical" evidence="1">
    <location>
        <begin position="25"/>
        <end position="49"/>
    </location>
</feature>
<dbReference type="EMBL" id="CP037421">
    <property type="protein sequence ID" value="QDT29478.1"/>
    <property type="molecule type" value="Genomic_DNA"/>
</dbReference>
<dbReference type="Proteomes" id="UP000315647">
    <property type="component" value="Chromosome"/>
</dbReference>
<keyword evidence="3" id="KW-1185">Reference proteome</keyword>